<organism evidence="2">
    <name type="scientific">Peptoniphilus harei</name>
    <dbReference type="NCBI Taxonomy" id="54005"/>
    <lineage>
        <taxon>Bacteria</taxon>
        <taxon>Bacillati</taxon>
        <taxon>Bacillota</taxon>
        <taxon>Tissierellia</taxon>
        <taxon>Tissierellales</taxon>
        <taxon>Peptoniphilaceae</taxon>
        <taxon>Peptoniphilus</taxon>
    </lineage>
</organism>
<dbReference type="RefSeq" id="WP_005955743.1">
    <property type="nucleotide sequence ID" value="NZ_CABJAL010000005.1"/>
</dbReference>
<dbReference type="PANTHER" id="PTHR34297">
    <property type="entry name" value="HYPOTHETICAL CYTOSOLIC PROTEIN-RELATED"/>
    <property type="match status" value="1"/>
</dbReference>
<name>A0A133PRM3_9FIRM</name>
<comment type="similarity">
    <text evidence="1">Belongs to the asp23 family.</text>
</comment>
<proteinExistence type="inferred from homology"/>
<dbReference type="PATRIC" id="fig|54005.3.peg.438"/>
<dbReference type="InterPro" id="IPR005531">
    <property type="entry name" value="Asp23"/>
</dbReference>
<dbReference type="AlphaFoldDB" id="A0A133PRM3"/>
<dbReference type="EMBL" id="LRQE01000012">
    <property type="protein sequence ID" value="KXA31456.1"/>
    <property type="molecule type" value="Genomic_DNA"/>
</dbReference>
<comment type="caution">
    <text evidence="2">The sequence shown here is derived from an EMBL/GenBank/DDBJ whole genome shotgun (WGS) entry which is preliminary data.</text>
</comment>
<evidence type="ECO:0000256" key="1">
    <source>
        <dbReference type="ARBA" id="ARBA00005721"/>
    </source>
</evidence>
<evidence type="ECO:0000313" key="3">
    <source>
        <dbReference type="Proteomes" id="UP000070174"/>
    </source>
</evidence>
<evidence type="ECO:0008006" key="4">
    <source>
        <dbReference type="Google" id="ProtNLM"/>
    </source>
</evidence>
<dbReference type="Pfam" id="PF03780">
    <property type="entry name" value="Asp23"/>
    <property type="match status" value="1"/>
</dbReference>
<protein>
    <recommendedName>
        <fullName evidence="4">Alkaline shock protein 23</fullName>
    </recommendedName>
</protein>
<dbReference type="Proteomes" id="UP000070174">
    <property type="component" value="Unassembled WGS sequence"/>
</dbReference>
<accession>A0A133PRM3</accession>
<evidence type="ECO:0000313" key="2">
    <source>
        <dbReference type="EMBL" id="KXA31456.1"/>
    </source>
</evidence>
<dbReference type="PANTHER" id="PTHR34297:SF2">
    <property type="entry name" value="ASP23_GLS24 FAMILY ENVELOPE STRESS RESPONSE PROTEIN"/>
    <property type="match status" value="1"/>
</dbReference>
<sequence length="117" mass="12784">MPAIINRELGNIVIEDSVLANIAGISAMESYGIVGMASKNAADGIFELLRFENLSKGIVVKTDENEISIELHVVLEYGVKISTVGENIIERVKFNIENLTGLEVDNIEVLVEGIRLK</sequence>
<reference evidence="2 3" key="1">
    <citation type="submission" date="2016-01" db="EMBL/GenBank/DDBJ databases">
        <authorList>
            <person name="Oliw E.H."/>
        </authorList>
    </citation>
    <scope>NUCLEOTIDE SEQUENCE [LARGE SCALE GENOMIC DNA]</scope>
    <source>
        <strain evidence="2 3">CMW7756A</strain>
    </source>
</reference>
<gene>
    <name evidence="2" type="ORF">HMPREF3229_00443</name>
</gene>